<dbReference type="KEGG" id="psel:GM415_07865"/>
<proteinExistence type="predicted"/>
<accession>A0A6I6JBB6</accession>
<dbReference type="Gene3D" id="1.20.272.10">
    <property type="match status" value="1"/>
</dbReference>
<organism evidence="1 2">
    <name type="scientific">Pseudodesulfovibrio cashew</name>
    <dbReference type="NCBI Taxonomy" id="2678688"/>
    <lineage>
        <taxon>Bacteria</taxon>
        <taxon>Pseudomonadati</taxon>
        <taxon>Thermodesulfobacteriota</taxon>
        <taxon>Desulfovibrionia</taxon>
        <taxon>Desulfovibrionales</taxon>
        <taxon>Desulfovibrionaceae</taxon>
    </lineage>
</organism>
<dbReference type="Proteomes" id="UP000428328">
    <property type="component" value="Chromosome"/>
</dbReference>
<name>A0A6I6JBB6_9BACT</name>
<dbReference type="EMBL" id="CP046400">
    <property type="protein sequence ID" value="QGY40045.1"/>
    <property type="molecule type" value="Genomic_DNA"/>
</dbReference>
<dbReference type="AlphaFoldDB" id="A0A6I6JBB6"/>
<protein>
    <submittedName>
        <fullName evidence="1">DNA polymerase III subunit delta</fullName>
    </submittedName>
</protein>
<evidence type="ECO:0000313" key="2">
    <source>
        <dbReference type="Proteomes" id="UP000428328"/>
    </source>
</evidence>
<dbReference type="RefSeq" id="WP_158947269.1">
    <property type="nucleotide sequence ID" value="NZ_CP046400.1"/>
</dbReference>
<gene>
    <name evidence="1" type="ORF">GM415_07865</name>
</gene>
<evidence type="ECO:0000313" key="1">
    <source>
        <dbReference type="EMBL" id="QGY40045.1"/>
    </source>
</evidence>
<sequence>MSRPKYLFLVCPDPELIKSQVAERLAASGQDGWERKTFWGDDDDPLPGAFWTDLTIKSLFPQPKALIVRRAHALKAEHWDKLDAGVKGLGSDVYPIFCLEGQWKTKKAPIPATLSRRALYKKAGEAGWVWESQGLDRGSLEDFVRRWGAKTGISFEPGVERALSRVLPVDAVAARLELDKLELAAGDERTIRQSHVSLVAHTDEMAFFDLMDALGQPGAEAAVWKRVIDDHAKAAKDQMLFNLIGFLMSQARMYWLIVSGGKPAGNPYVIRRKTPVAKRLGRAGVARMIDLALEAEFSIKTGARKYDEVLDILIAGLIDLFRPRQTGGPMGR</sequence>
<reference evidence="1 2" key="1">
    <citation type="submission" date="2019-11" db="EMBL/GenBank/DDBJ databases">
        <authorList>
            <person name="Zheng R.K."/>
            <person name="Sun C.M."/>
        </authorList>
    </citation>
    <scope>NUCLEOTIDE SEQUENCE [LARGE SCALE GENOMIC DNA]</scope>
    <source>
        <strain evidence="1 2">SRB007</strain>
    </source>
</reference>
<keyword evidence="2" id="KW-1185">Reference proteome</keyword>